<evidence type="ECO:0000313" key="4">
    <source>
        <dbReference type="Proteomes" id="UP000422108"/>
    </source>
</evidence>
<keyword evidence="1" id="KW-1133">Transmembrane helix</keyword>
<evidence type="ECO:0000313" key="3">
    <source>
        <dbReference type="EMBL" id="BBO92473.1"/>
    </source>
</evidence>
<evidence type="ECO:0000259" key="2">
    <source>
        <dbReference type="Pfam" id="PF21537"/>
    </source>
</evidence>
<dbReference type="EMBL" id="AP021879">
    <property type="protein sequence ID" value="BBO92473.1"/>
    <property type="molecule type" value="Genomic_DNA"/>
</dbReference>
<keyword evidence="1" id="KW-0812">Transmembrane</keyword>
<sequence>MNAADHFLLRWLGPLLFGVWSAALLYLLVAGRYTMFLRPGFGLLLALAHFIAMGFMIAALPGERPAIVDIGGALRVLVLLVPILYLLSLPTATLGSRAFTNRFVGTSNMTATRAGKPAKTKPPARRATDMYHADGELTILDLMLNPEPHDGRRVVFTGMMLHDGVLKKYFDGHDTAVYRFLINCCAADALPLAVAVDSEQAKDLATDQWVRVEGVFHLRRMGDDAIPMVEDAIVVPVDAPRNPYLF</sequence>
<gene>
    <name evidence="3" type="ORF">DSCOOX_56530</name>
</gene>
<dbReference type="PANTHER" id="PTHR40047">
    <property type="entry name" value="UPF0703 PROTEIN YCGQ"/>
    <property type="match status" value="1"/>
</dbReference>
<keyword evidence="1" id="KW-0472">Membrane</keyword>
<evidence type="ECO:0000256" key="1">
    <source>
        <dbReference type="SAM" id="Phobius"/>
    </source>
</evidence>
<dbReference type="Pfam" id="PF21537">
    <property type="entry name" value="DUF1980_C"/>
    <property type="match status" value="1"/>
</dbReference>
<dbReference type="PANTHER" id="PTHR40047:SF1">
    <property type="entry name" value="UPF0703 PROTEIN YCGQ"/>
    <property type="match status" value="1"/>
</dbReference>
<feature type="transmembrane region" description="Helical" evidence="1">
    <location>
        <begin position="41"/>
        <end position="60"/>
    </location>
</feature>
<dbReference type="InterPro" id="IPR052955">
    <property type="entry name" value="UPF0703_membrane_permease"/>
</dbReference>
<feature type="domain" description="DUF1980" evidence="2">
    <location>
        <begin position="140"/>
        <end position="246"/>
    </location>
</feature>
<dbReference type="InterPro" id="IPR015402">
    <property type="entry name" value="DUF1980"/>
</dbReference>
<name>A0A5K8AIG3_9BACT</name>
<feature type="transmembrane region" description="Helical" evidence="1">
    <location>
        <begin position="12"/>
        <end position="29"/>
    </location>
</feature>
<reference evidence="3 4" key="1">
    <citation type="submission" date="2019-11" db="EMBL/GenBank/DDBJ databases">
        <title>Comparative genomics of hydrocarbon-degrading Desulfosarcina strains.</title>
        <authorList>
            <person name="Watanabe M."/>
            <person name="Kojima H."/>
            <person name="Fukui M."/>
        </authorList>
    </citation>
    <scope>NUCLEOTIDE SEQUENCE [LARGE SCALE GENOMIC DNA]</scope>
    <source>
        <strain evidence="4">oXyS1</strain>
    </source>
</reference>
<dbReference type="AlphaFoldDB" id="A0A5K8AIG3"/>
<dbReference type="NCBIfam" id="TIGR03943">
    <property type="entry name" value="TIGR03943 family putative permease subunit"/>
    <property type="match status" value="1"/>
</dbReference>
<dbReference type="RefSeq" id="WP_162459153.1">
    <property type="nucleotide sequence ID" value="NZ_AP021879.1"/>
</dbReference>
<keyword evidence="4" id="KW-1185">Reference proteome</keyword>
<protein>
    <recommendedName>
        <fullName evidence="2">DUF1980 domain-containing protein</fullName>
    </recommendedName>
</protein>
<dbReference type="InterPro" id="IPR048447">
    <property type="entry name" value="DUF1980_C"/>
</dbReference>
<organism evidence="3 4">
    <name type="scientific">Desulfosarcina ovata subsp. ovata</name>
    <dbReference type="NCBI Taxonomy" id="2752305"/>
    <lineage>
        <taxon>Bacteria</taxon>
        <taxon>Pseudomonadati</taxon>
        <taxon>Thermodesulfobacteriota</taxon>
        <taxon>Desulfobacteria</taxon>
        <taxon>Desulfobacterales</taxon>
        <taxon>Desulfosarcinaceae</taxon>
        <taxon>Desulfosarcina</taxon>
    </lineage>
</organism>
<proteinExistence type="predicted"/>
<feature type="transmembrane region" description="Helical" evidence="1">
    <location>
        <begin position="66"/>
        <end position="87"/>
    </location>
</feature>
<dbReference type="Proteomes" id="UP000422108">
    <property type="component" value="Chromosome"/>
</dbReference>
<accession>A0A5K8AIG3</accession>